<feature type="transmembrane region" description="Helical" evidence="6">
    <location>
        <begin position="138"/>
        <end position="160"/>
    </location>
</feature>
<evidence type="ECO:0000256" key="6">
    <source>
        <dbReference type="SAM" id="Phobius"/>
    </source>
</evidence>
<keyword evidence="2" id="KW-1003">Cell membrane</keyword>
<evidence type="ECO:0000256" key="5">
    <source>
        <dbReference type="ARBA" id="ARBA00023136"/>
    </source>
</evidence>
<feature type="domain" description="VTT" evidence="7">
    <location>
        <begin position="30"/>
        <end position="160"/>
    </location>
</feature>
<organism evidence="8 9">
    <name type="scientific">Gracilimonas mengyeensis</name>
    <dbReference type="NCBI Taxonomy" id="1302730"/>
    <lineage>
        <taxon>Bacteria</taxon>
        <taxon>Pseudomonadati</taxon>
        <taxon>Balneolota</taxon>
        <taxon>Balneolia</taxon>
        <taxon>Balneolales</taxon>
        <taxon>Balneolaceae</taxon>
        <taxon>Gracilimonas</taxon>
    </lineage>
</organism>
<keyword evidence="4 6" id="KW-1133">Transmembrane helix</keyword>
<dbReference type="GO" id="GO:0005886">
    <property type="term" value="C:plasma membrane"/>
    <property type="evidence" value="ECO:0007669"/>
    <property type="project" value="UniProtKB-SubCell"/>
</dbReference>
<accession>A0A521D4G6</accession>
<proteinExistence type="predicted"/>
<evidence type="ECO:0000313" key="8">
    <source>
        <dbReference type="EMBL" id="SMO66512.1"/>
    </source>
</evidence>
<keyword evidence="3 6" id="KW-0812">Transmembrane</keyword>
<evidence type="ECO:0000256" key="1">
    <source>
        <dbReference type="ARBA" id="ARBA00004651"/>
    </source>
</evidence>
<evidence type="ECO:0000313" key="9">
    <source>
        <dbReference type="Proteomes" id="UP000317557"/>
    </source>
</evidence>
<feature type="transmembrane region" description="Helical" evidence="6">
    <location>
        <begin position="50"/>
        <end position="71"/>
    </location>
</feature>
<gene>
    <name evidence="8" type="ORF">SAMN06265219_10796</name>
</gene>
<feature type="transmembrane region" description="Helical" evidence="6">
    <location>
        <begin position="12"/>
        <end position="30"/>
    </location>
</feature>
<dbReference type="RefSeq" id="WP_142454340.1">
    <property type="nucleotide sequence ID" value="NZ_FXTP01000007.1"/>
</dbReference>
<keyword evidence="5 6" id="KW-0472">Membrane</keyword>
<feature type="transmembrane region" description="Helical" evidence="6">
    <location>
        <begin position="172"/>
        <end position="190"/>
    </location>
</feature>
<dbReference type="PANTHER" id="PTHR42709">
    <property type="entry name" value="ALKALINE PHOSPHATASE LIKE PROTEIN"/>
    <property type="match status" value="1"/>
</dbReference>
<comment type="subcellular location">
    <subcellularLocation>
        <location evidence="1">Cell membrane</location>
        <topology evidence="1">Multi-pass membrane protein</topology>
    </subcellularLocation>
</comment>
<dbReference type="Proteomes" id="UP000317557">
    <property type="component" value="Unassembled WGS sequence"/>
</dbReference>
<protein>
    <submittedName>
        <fullName evidence="8">Membrane protein DedA, SNARE-associated domain</fullName>
    </submittedName>
</protein>
<reference evidence="8 9" key="1">
    <citation type="submission" date="2017-05" db="EMBL/GenBank/DDBJ databases">
        <authorList>
            <person name="Varghese N."/>
            <person name="Submissions S."/>
        </authorList>
    </citation>
    <scope>NUCLEOTIDE SEQUENCE [LARGE SCALE GENOMIC DNA]</scope>
    <source>
        <strain evidence="8 9">DSM 21985</strain>
    </source>
</reference>
<dbReference type="EMBL" id="FXTP01000007">
    <property type="protein sequence ID" value="SMO66512.1"/>
    <property type="molecule type" value="Genomic_DNA"/>
</dbReference>
<evidence type="ECO:0000259" key="7">
    <source>
        <dbReference type="Pfam" id="PF09335"/>
    </source>
</evidence>
<dbReference type="InterPro" id="IPR051311">
    <property type="entry name" value="DedA_domain"/>
</dbReference>
<name>A0A521D4G6_9BACT</name>
<evidence type="ECO:0000256" key="3">
    <source>
        <dbReference type="ARBA" id="ARBA00022692"/>
    </source>
</evidence>
<dbReference type="PANTHER" id="PTHR42709:SF6">
    <property type="entry name" value="UNDECAPRENYL PHOSPHATE TRANSPORTER A"/>
    <property type="match status" value="1"/>
</dbReference>
<keyword evidence="9" id="KW-1185">Reference proteome</keyword>
<sequence length="200" mass="22107">MTDWIQSIIESVGYAGIAFLTFIENVFPPLPSEVIIPFAGYVTTNGSLTIIGVIIAGTIGSVLGALPLYYLGYFIEEEQLKTLADEYGKWFMISPKDIDRASSWFEKRGALAVFVCRLIPGLRSLISIPAGIQNMSLLPFLLLTTLGTAIWTSLLSWAGASLGNNYSNIQNYLDPISYVVFGGMIAWYLYHIFKKTVIED</sequence>
<dbReference type="Pfam" id="PF09335">
    <property type="entry name" value="VTT_dom"/>
    <property type="match status" value="1"/>
</dbReference>
<dbReference type="AlphaFoldDB" id="A0A521D4G6"/>
<dbReference type="InterPro" id="IPR032816">
    <property type="entry name" value="VTT_dom"/>
</dbReference>
<dbReference type="OrthoDB" id="9813426at2"/>
<evidence type="ECO:0000256" key="2">
    <source>
        <dbReference type="ARBA" id="ARBA00022475"/>
    </source>
</evidence>
<evidence type="ECO:0000256" key="4">
    <source>
        <dbReference type="ARBA" id="ARBA00022989"/>
    </source>
</evidence>